<dbReference type="GO" id="GO:0004674">
    <property type="term" value="F:protein serine/threonine kinase activity"/>
    <property type="evidence" value="ECO:0007669"/>
    <property type="project" value="UniProtKB-EC"/>
</dbReference>
<dbReference type="RefSeq" id="WP_209909403.1">
    <property type="nucleotide sequence ID" value="NZ_BAAAMI010000013.1"/>
</dbReference>
<proteinExistence type="inferred from homology"/>
<dbReference type="InterPro" id="IPR017508">
    <property type="entry name" value="HipA_N1"/>
</dbReference>
<keyword evidence="7" id="KW-1185">Reference proteome</keyword>
<reference evidence="6 7" key="1">
    <citation type="submission" date="2021-03" db="EMBL/GenBank/DDBJ databases">
        <title>Sequencing the genomes of 1000 actinobacteria strains.</title>
        <authorList>
            <person name="Klenk H.-P."/>
        </authorList>
    </citation>
    <scope>NUCLEOTIDE SEQUENCE [LARGE SCALE GENOMIC DNA]</scope>
    <source>
        <strain evidence="6 7">DSM 15454</strain>
    </source>
</reference>
<dbReference type="Proteomes" id="UP000766570">
    <property type="component" value="Unassembled WGS sequence"/>
</dbReference>
<evidence type="ECO:0000256" key="1">
    <source>
        <dbReference type="ARBA" id="ARBA00010164"/>
    </source>
</evidence>
<evidence type="ECO:0000259" key="5">
    <source>
        <dbReference type="Pfam" id="PF13657"/>
    </source>
</evidence>
<dbReference type="EC" id="2.7.11.1" evidence="6"/>
<accession>A0ABS4WH81</accession>
<dbReference type="Pfam" id="PF13657">
    <property type="entry name" value="Couple_hipA"/>
    <property type="match status" value="1"/>
</dbReference>
<dbReference type="InterPro" id="IPR052028">
    <property type="entry name" value="HipA_Ser/Thr_kinase"/>
</dbReference>
<keyword evidence="2 6" id="KW-0808">Transferase</keyword>
<comment type="similarity">
    <text evidence="1">Belongs to the HipA Ser/Thr kinase family.</text>
</comment>
<evidence type="ECO:0000313" key="7">
    <source>
        <dbReference type="Proteomes" id="UP000766570"/>
    </source>
</evidence>
<evidence type="ECO:0000259" key="4">
    <source>
        <dbReference type="Pfam" id="PF07804"/>
    </source>
</evidence>
<dbReference type="NCBIfam" id="TIGR03071">
    <property type="entry name" value="couple_hipA"/>
    <property type="match status" value="1"/>
</dbReference>
<dbReference type="PANTHER" id="PTHR37419">
    <property type="entry name" value="SERINE/THREONINE-PROTEIN KINASE TOXIN HIPA"/>
    <property type="match status" value="1"/>
</dbReference>
<gene>
    <name evidence="6" type="ORF">JOF46_003479</name>
</gene>
<evidence type="ECO:0000256" key="3">
    <source>
        <dbReference type="ARBA" id="ARBA00022777"/>
    </source>
</evidence>
<dbReference type="PANTHER" id="PTHR37419:SF1">
    <property type="entry name" value="SERINE_THREONINE-PROTEIN KINASE TOXIN HIPA"/>
    <property type="match status" value="1"/>
</dbReference>
<protein>
    <submittedName>
        <fullName evidence="6">Serine/threonine-protein kinase HipA</fullName>
        <ecNumber evidence="6">2.7.11.1</ecNumber>
    </submittedName>
</protein>
<evidence type="ECO:0000256" key="2">
    <source>
        <dbReference type="ARBA" id="ARBA00022679"/>
    </source>
</evidence>
<dbReference type="Pfam" id="PF07804">
    <property type="entry name" value="HipA_C"/>
    <property type="match status" value="1"/>
</dbReference>
<organism evidence="6 7">
    <name type="scientific">Paeniglutamicibacter psychrophenolicus</name>
    <dbReference type="NCBI Taxonomy" id="257454"/>
    <lineage>
        <taxon>Bacteria</taxon>
        <taxon>Bacillati</taxon>
        <taxon>Actinomycetota</taxon>
        <taxon>Actinomycetes</taxon>
        <taxon>Micrococcales</taxon>
        <taxon>Micrococcaceae</taxon>
        <taxon>Paeniglutamicibacter</taxon>
    </lineage>
</organism>
<dbReference type="InterPro" id="IPR012893">
    <property type="entry name" value="HipA-like_C"/>
</dbReference>
<evidence type="ECO:0000313" key="6">
    <source>
        <dbReference type="EMBL" id="MBP2375567.1"/>
    </source>
</evidence>
<feature type="domain" description="HipA N-terminal subdomain 1" evidence="5">
    <location>
        <begin position="5"/>
        <end position="103"/>
    </location>
</feature>
<sequence>MTKLPVHLYGVHIGNISDRGPGRVGFRATNEAIRAYGLGSTILSMGLPLTVLPSDNDAATSFFGGILPEGRGRTNLARQAGVQNTDLFAMLEYAGKDVPGAVIIGESSAAEPGSHEPADEHDIEKMLNRTSDFSMGATGGGGSLPGIQPKAVLAWIDGWHFARNGAMSTHILKPVAVGEEWGAHWEAYCLSLGRKLGLLSFAATVETFGERTALVVERYDRVTGPNDFERIHQEDAAQALGLPWDTDAKFESVDRRARHRSIADLLPKVRRFGSERGDRHVLLAYTTFNVAIGNTDAHAKNFSIIHLTTGKVRLAPMYDVTALALAPNGQQNLALRVNDIAYQPSVTAEDLVLEGMLWGLPESAAKEVVMGTLEALRRAVDETDPGQADSIVGRYIRMQVDNLLGGKAAWASEAPAYLRLF</sequence>
<comment type="caution">
    <text evidence="6">The sequence shown here is derived from an EMBL/GenBank/DDBJ whole genome shotgun (WGS) entry which is preliminary data.</text>
</comment>
<dbReference type="Gene3D" id="1.10.1070.20">
    <property type="match status" value="1"/>
</dbReference>
<dbReference type="EMBL" id="JAGIOE010000001">
    <property type="protein sequence ID" value="MBP2375567.1"/>
    <property type="molecule type" value="Genomic_DNA"/>
</dbReference>
<name>A0ABS4WH81_9MICC</name>
<feature type="domain" description="HipA-like C-terminal" evidence="4">
    <location>
        <begin position="143"/>
        <end position="374"/>
    </location>
</feature>
<keyword evidence="3 6" id="KW-0418">Kinase</keyword>